<dbReference type="AlphaFoldDB" id="A0A0B6WTS8"/>
<evidence type="ECO:0000256" key="1">
    <source>
        <dbReference type="ARBA" id="ARBA00004370"/>
    </source>
</evidence>
<dbReference type="STRING" id="454194.PYK22_00612"/>
<gene>
    <name evidence="7" type="ORF">PYK22_00612</name>
</gene>
<accession>A0A0B6WTS8</accession>
<evidence type="ECO:0000256" key="5">
    <source>
        <dbReference type="SAM" id="Phobius"/>
    </source>
</evidence>
<evidence type="ECO:0000256" key="2">
    <source>
        <dbReference type="ARBA" id="ARBA00022692"/>
    </source>
</evidence>
<keyword evidence="8" id="KW-1185">Reference proteome</keyword>
<proteinExistence type="predicted"/>
<reference evidence="7 8" key="2">
    <citation type="submission" date="2015-01" db="EMBL/GenBank/DDBJ databases">
        <title>Complete genome sequence of Pyrinomonas methylaliphatogenes type strain K22T.</title>
        <authorList>
            <person name="Lee K.C.Y."/>
            <person name="Power J.F."/>
            <person name="Dunfield P.F."/>
            <person name="Morgan X.C."/>
            <person name="Huttenhower C."/>
            <person name="Stott M.B."/>
        </authorList>
    </citation>
    <scope>NUCLEOTIDE SEQUENCE [LARGE SCALE GENOMIC DNA]</scope>
    <source>
        <strain evidence="7 8">K22</strain>
    </source>
</reference>
<sequence>MNVKDIARAVRLLLLAAWVGAAIFFSAIVAPALFAVLPTRELAGAVVGRVLPMLNWAGLIIALALLASRRLDQTTTAARRIIAAGVSALAAATACGLLISARIEALRRTMPGPIDSLAPGDPLRQAFGQWHALSVLALAVGIVAATLASLAMAKRRADPLGGTDR</sequence>
<keyword evidence="4 5" id="KW-0472">Membrane</keyword>
<protein>
    <recommendedName>
        <fullName evidence="6">TMEM205-like domain-containing protein</fullName>
    </recommendedName>
</protein>
<organism evidence="7 8">
    <name type="scientific">Pyrinomonas methylaliphatogenes</name>
    <dbReference type="NCBI Taxonomy" id="454194"/>
    <lineage>
        <taxon>Bacteria</taxon>
        <taxon>Pseudomonadati</taxon>
        <taxon>Acidobacteriota</taxon>
        <taxon>Blastocatellia</taxon>
        <taxon>Blastocatellales</taxon>
        <taxon>Pyrinomonadaceae</taxon>
        <taxon>Pyrinomonas</taxon>
    </lineage>
</organism>
<comment type="subcellular location">
    <subcellularLocation>
        <location evidence="1">Membrane</location>
    </subcellularLocation>
</comment>
<dbReference type="Proteomes" id="UP000031518">
    <property type="component" value="Unassembled WGS sequence"/>
</dbReference>
<name>A0A0B6WTS8_9BACT</name>
<dbReference type="GO" id="GO:0016020">
    <property type="term" value="C:membrane"/>
    <property type="evidence" value="ECO:0007669"/>
    <property type="project" value="UniProtKB-SubCell"/>
</dbReference>
<evidence type="ECO:0000256" key="3">
    <source>
        <dbReference type="ARBA" id="ARBA00022989"/>
    </source>
</evidence>
<dbReference type="RefSeq" id="WP_060635279.1">
    <property type="nucleotide sequence ID" value="NZ_CBXV010000002.1"/>
</dbReference>
<evidence type="ECO:0000256" key="4">
    <source>
        <dbReference type="ARBA" id="ARBA00023136"/>
    </source>
</evidence>
<evidence type="ECO:0000313" key="7">
    <source>
        <dbReference type="EMBL" id="CDM64618.1"/>
    </source>
</evidence>
<feature type="transmembrane region" description="Helical" evidence="5">
    <location>
        <begin position="130"/>
        <end position="153"/>
    </location>
</feature>
<evidence type="ECO:0000259" key="6">
    <source>
        <dbReference type="Pfam" id="PF13664"/>
    </source>
</evidence>
<dbReference type="Pfam" id="PF13664">
    <property type="entry name" value="DUF4149"/>
    <property type="match status" value="1"/>
</dbReference>
<dbReference type="InterPro" id="IPR025423">
    <property type="entry name" value="TMEM205-like"/>
</dbReference>
<dbReference type="EMBL" id="CBXV010000002">
    <property type="protein sequence ID" value="CDM64618.1"/>
    <property type="molecule type" value="Genomic_DNA"/>
</dbReference>
<feature type="transmembrane region" description="Helical" evidence="5">
    <location>
        <begin position="12"/>
        <end position="37"/>
    </location>
</feature>
<reference evidence="7 8" key="1">
    <citation type="submission" date="2013-12" db="EMBL/GenBank/DDBJ databases">
        <authorList>
            <person name="Stott M."/>
        </authorList>
    </citation>
    <scope>NUCLEOTIDE SEQUENCE [LARGE SCALE GENOMIC DNA]</scope>
    <source>
        <strain evidence="7 8">K22</strain>
    </source>
</reference>
<keyword evidence="2 5" id="KW-0812">Transmembrane</keyword>
<keyword evidence="3 5" id="KW-1133">Transmembrane helix</keyword>
<feature type="domain" description="TMEM205-like" evidence="6">
    <location>
        <begin position="13"/>
        <end position="98"/>
    </location>
</feature>
<evidence type="ECO:0000313" key="8">
    <source>
        <dbReference type="Proteomes" id="UP000031518"/>
    </source>
</evidence>
<feature type="transmembrane region" description="Helical" evidence="5">
    <location>
        <begin position="49"/>
        <end position="69"/>
    </location>
</feature>
<feature type="transmembrane region" description="Helical" evidence="5">
    <location>
        <begin position="81"/>
        <end position="103"/>
    </location>
</feature>